<dbReference type="AlphaFoldDB" id="A0A9P6M7W8"/>
<accession>A0A9P6M7W8</accession>
<sequence length="137" mass="16040">MKRKRKRKQPLLKADHNKAHMKFVDKYEQWRDPESFSPMGPKSTGYVQMTNKESGWMTAGSKTRALWKEHLKFAEEVPWYGGAYLGTGRLVKIDGKLTFEQYIRILEDALEGFIEDWGMDKKDFILQQKASQLTSIH</sequence>
<evidence type="ECO:0000313" key="1">
    <source>
        <dbReference type="EMBL" id="KAF9979532.1"/>
    </source>
</evidence>
<dbReference type="Proteomes" id="UP000749646">
    <property type="component" value="Unassembled WGS sequence"/>
</dbReference>
<dbReference type="EMBL" id="JAAAHW010004034">
    <property type="protein sequence ID" value="KAF9979532.1"/>
    <property type="molecule type" value="Genomic_DNA"/>
</dbReference>
<dbReference type="GO" id="GO:0003676">
    <property type="term" value="F:nucleic acid binding"/>
    <property type="evidence" value="ECO:0007669"/>
    <property type="project" value="InterPro"/>
</dbReference>
<proteinExistence type="predicted"/>
<dbReference type="OrthoDB" id="3268173at2759"/>
<gene>
    <name evidence="1" type="ORF">BGZ65_006428</name>
</gene>
<dbReference type="InterPro" id="IPR036397">
    <property type="entry name" value="RNaseH_sf"/>
</dbReference>
<evidence type="ECO:0000313" key="2">
    <source>
        <dbReference type="Proteomes" id="UP000749646"/>
    </source>
</evidence>
<reference evidence="1" key="1">
    <citation type="journal article" date="2020" name="Fungal Divers.">
        <title>Resolving the Mortierellaceae phylogeny through synthesis of multi-gene phylogenetics and phylogenomics.</title>
        <authorList>
            <person name="Vandepol N."/>
            <person name="Liber J."/>
            <person name="Desiro A."/>
            <person name="Na H."/>
            <person name="Kennedy M."/>
            <person name="Barry K."/>
            <person name="Grigoriev I.V."/>
            <person name="Miller A.N."/>
            <person name="O'Donnell K."/>
            <person name="Stajich J.E."/>
            <person name="Bonito G."/>
        </authorList>
    </citation>
    <scope>NUCLEOTIDE SEQUENCE</scope>
    <source>
        <strain evidence="1">MES-2147</strain>
    </source>
</reference>
<comment type="caution">
    <text evidence="1">The sequence shown here is derived from an EMBL/GenBank/DDBJ whole genome shotgun (WGS) entry which is preliminary data.</text>
</comment>
<keyword evidence="2" id="KW-1185">Reference proteome</keyword>
<dbReference type="Gene3D" id="3.30.420.10">
    <property type="entry name" value="Ribonuclease H-like superfamily/Ribonuclease H"/>
    <property type="match status" value="1"/>
</dbReference>
<name>A0A9P6M7W8_9FUNG</name>
<protein>
    <submittedName>
        <fullName evidence="1">Uncharacterized protein</fullName>
    </submittedName>
</protein>
<organism evidence="1 2">
    <name type="scientific">Modicella reniformis</name>
    <dbReference type="NCBI Taxonomy" id="1440133"/>
    <lineage>
        <taxon>Eukaryota</taxon>
        <taxon>Fungi</taxon>
        <taxon>Fungi incertae sedis</taxon>
        <taxon>Mucoromycota</taxon>
        <taxon>Mortierellomycotina</taxon>
        <taxon>Mortierellomycetes</taxon>
        <taxon>Mortierellales</taxon>
        <taxon>Mortierellaceae</taxon>
        <taxon>Modicella</taxon>
    </lineage>
</organism>